<name>A0A9P5YB50_9AGAR</name>
<feature type="region of interest" description="Disordered" evidence="5">
    <location>
        <begin position="100"/>
        <end position="135"/>
    </location>
</feature>
<dbReference type="GO" id="GO:0000981">
    <property type="term" value="F:DNA-binding transcription factor activity, RNA polymerase II-specific"/>
    <property type="evidence" value="ECO:0007669"/>
    <property type="project" value="TreeGrafter"/>
</dbReference>
<evidence type="ECO:0000256" key="5">
    <source>
        <dbReference type="SAM" id="MobiDB-lite"/>
    </source>
</evidence>
<dbReference type="SUPFAM" id="SSF57667">
    <property type="entry name" value="beta-beta-alpha zinc fingers"/>
    <property type="match status" value="2"/>
</dbReference>
<dbReference type="GO" id="GO:0008270">
    <property type="term" value="F:zinc ion binding"/>
    <property type="evidence" value="ECO:0007669"/>
    <property type="project" value="UniProtKB-KW"/>
</dbReference>
<sequence length="336" mass="37715">MPRSEKDINTEPCNICGKVIRYKSDMPRHNRLHTTNKAELCHFPGCGYQNLQKSNVVTHFRTHTGEKPKSCPDCEYTTSDPGSLTRHRKRIHGYVPKERNLAVNNKRSRRHAPYIRESSDDSSSNASFTSTSSASPQIEDKAFDISTLYEPCFSTPQFNTGNAFSYPWDKTHSPTQEFLAAASSEPFISVLPSKNNPRHLSSGINSGHSLEFPVSHSSDLLCFLDYLPSTSYENLLLEPLSQKDLEFLSPVEGEGSQASHFSWETLESQELSILEVPSPQSWDFTFGSPASFYTPSPSPPSDFSFYDSSMPETSDMLDFLFPDPHSIPVEQSTFIC</sequence>
<evidence type="ECO:0000256" key="2">
    <source>
        <dbReference type="ARBA" id="ARBA00022771"/>
    </source>
</evidence>
<proteinExistence type="predicted"/>
<dbReference type="AlphaFoldDB" id="A0A9P5YB50"/>
<dbReference type="Pfam" id="PF00096">
    <property type="entry name" value="zf-C2H2"/>
    <property type="match status" value="1"/>
</dbReference>
<dbReference type="EMBL" id="MU150247">
    <property type="protein sequence ID" value="KAF9465449.1"/>
    <property type="molecule type" value="Genomic_DNA"/>
</dbReference>
<comment type="caution">
    <text evidence="7">The sequence shown here is derived from an EMBL/GenBank/DDBJ whole genome shotgun (WGS) entry which is preliminary data.</text>
</comment>
<keyword evidence="8" id="KW-1185">Reference proteome</keyword>
<gene>
    <name evidence="7" type="ORF">BDZ94DRAFT_1234608</name>
</gene>
<dbReference type="SMART" id="SM00355">
    <property type="entry name" value="ZnF_C2H2"/>
    <property type="match status" value="3"/>
</dbReference>
<reference evidence="7" key="1">
    <citation type="submission" date="2020-11" db="EMBL/GenBank/DDBJ databases">
        <authorList>
            <consortium name="DOE Joint Genome Institute"/>
            <person name="Ahrendt S."/>
            <person name="Riley R."/>
            <person name="Andreopoulos W."/>
            <person name="Labutti K."/>
            <person name="Pangilinan J."/>
            <person name="Ruiz-Duenas F.J."/>
            <person name="Barrasa J.M."/>
            <person name="Sanchez-Garcia M."/>
            <person name="Camarero S."/>
            <person name="Miyauchi S."/>
            <person name="Serrano A."/>
            <person name="Linde D."/>
            <person name="Babiker R."/>
            <person name="Drula E."/>
            <person name="Ayuso-Fernandez I."/>
            <person name="Pacheco R."/>
            <person name="Padilla G."/>
            <person name="Ferreira P."/>
            <person name="Barriuso J."/>
            <person name="Kellner H."/>
            <person name="Castanera R."/>
            <person name="Alfaro M."/>
            <person name="Ramirez L."/>
            <person name="Pisabarro A.G."/>
            <person name="Kuo A."/>
            <person name="Tritt A."/>
            <person name="Lipzen A."/>
            <person name="He G."/>
            <person name="Yan M."/>
            <person name="Ng V."/>
            <person name="Cullen D."/>
            <person name="Martin F."/>
            <person name="Rosso M.-N."/>
            <person name="Henrissat B."/>
            <person name="Hibbett D."/>
            <person name="Martinez A.T."/>
            <person name="Grigoriev I.V."/>
        </authorList>
    </citation>
    <scope>NUCLEOTIDE SEQUENCE</scope>
    <source>
        <strain evidence="7">CBS 247.69</strain>
    </source>
</reference>
<evidence type="ECO:0000259" key="6">
    <source>
        <dbReference type="PROSITE" id="PS50157"/>
    </source>
</evidence>
<dbReference type="InterPro" id="IPR013087">
    <property type="entry name" value="Znf_C2H2_type"/>
</dbReference>
<evidence type="ECO:0000313" key="8">
    <source>
        <dbReference type="Proteomes" id="UP000807353"/>
    </source>
</evidence>
<dbReference type="PROSITE" id="PS00028">
    <property type="entry name" value="ZINC_FINGER_C2H2_1"/>
    <property type="match status" value="1"/>
</dbReference>
<feature type="compositionally biased region" description="Low complexity" evidence="5">
    <location>
        <begin position="121"/>
        <end position="135"/>
    </location>
</feature>
<dbReference type="PROSITE" id="PS50157">
    <property type="entry name" value="ZINC_FINGER_C2H2_2"/>
    <property type="match status" value="2"/>
</dbReference>
<dbReference type="Gene3D" id="3.30.160.60">
    <property type="entry name" value="Classic Zinc Finger"/>
    <property type="match status" value="2"/>
</dbReference>
<dbReference type="OrthoDB" id="654211at2759"/>
<feature type="domain" description="C2H2-type" evidence="6">
    <location>
        <begin position="39"/>
        <end position="68"/>
    </location>
</feature>
<keyword evidence="2 4" id="KW-0863">Zinc-finger</keyword>
<keyword evidence="3" id="KW-0862">Zinc</keyword>
<dbReference type="GO" id="GO:0000978">
    <property type="term" value="F:RNA polymerase II cis-regulatory region sequence-specific DNA binding"/>
    <property type="evidence" value="ECO:0007669"/>
    <property type="project" value="TreeGrafter"/>
</dbReference>
<evidence type="ECO:0000256" key="1">
    <source>
        <dbReference type="ARBA" id="ARBA00022723"/>
    </source>
</evidence>
<feature type="domain" description="C2H2-type" evidence="6">
    <location>
        <begin position="11"/>
        <end position="38"/>
    </location>
</feature>
<organism evidence="7 8">
    <name type="scientific">Collybia nuda</name>
    <dbReference type="NCBI Taxonomy" id="64659"/>
    <lineage>
        <taxon>Eukaryota</taxon>
        <taxon>Fungi</taxon>
        <taxon>Dikarya</taxon>
        <taxon>Basidiomycota</taxon>
        <taxon>Agaricomycotina</taxon>
        <taxon>Agaricomycetes</taxon>
        <taxon>Agaricomycetidae</taxon>
        <taxon>Agaricales</taxon>
        <taxon>Tricholomatineae</taxon>
        <taxon>Clitocybaceae</taxon>
        <taxon>Collybia</taxon>
    </lineage>
</organism>
<keyword evidence="1" id="KW-0479">Metal-binding</keyword>
<evidence type="ECO:0000256" key="3">
    <source>
        <dbReference type="ARBA" id="ARBA00022833"/>
    </source>
</evidence>
<evidence type="ECO:0000256" key="4">
    <source>
        <dbReference type="PROSITE-ProRule" id="PRU00042"/>
    </source>
</evidence>
<dbReference type="PANTHER" id="PTHR23235">
    <property type="entry name" value="KRUEPPEL-LIKE TRANSCRIPTION FACTOR"/>
    <property type="match status" value="1"/>
</dbReference>
<dbReference type="PANTHER" id="PTHR23235:SF120">
    <property type="entry name" value="KRUPPEL-LIKE FACTOR 15"/>
    <property type="match status" value="1"/>
</dbReference>
<accession>A0A9P5YB50</accession>
<dbReference type="InterPro" id="IPR036236">
    <property type="entry name" value="Znf_C2H2_sf"/>
</dbReference>
<dbReference type="Proteomes" id="UP000807353">
    <property type="component" value="Unassembled WGS sequence"/>
</dbReference>
<evidence type="ECO:0000313" key="7">
    <source>
        <dbReference type="EMBL" id="KAF9465449.1"/>
    </source>
</evidence>
<protein>
    <recommendedName>
        <fullName evidence="6">C2H2-type domain-containing protein</fullName>
    </recommendedName>
</protein>